<sequence length="124" mass="14263">MKGFLNKNNKYIQQAKLLNGYTPIFSQFGTDIYASDVVQSAIDCIATECSKLQPKHIRMDGNDMQTIVKGSINRLFKFSPNELMTTRDFIEKVIWLLYMNYNAFIYPTYDLVTSNGVTDPTRTQ</sequence>
<organism evidence="1 2">
    <name type="scientific">Chengkuizengella marina</name>
    <dbReference type="NCBI Taxonomy" id="2507566"/>
    <lineage>
        <taxon>Bacteria</taxon>
        <taxon>Bacillati</taxon>
        <taxon>Bacillota</taxon>
        <taxon>Bacilli</taxon>
        <taxon>Bacillales</taxon>
        <taxon>Paenibacillaceae</taxon>
        <taxon>Chengkuizengella</taxon>
    </lineage>
</organism>
<accession>A0A6N9PY00</accession>
<protein>
    <submittedName>
        <fullName evidence="1">Phage portal protein</fullName>
    </submittedName>
</protein>
<comment type="caution">
    <text evidence="1">The sequence shown here is derived from an EMBL/GenBank/DDBJ whole genome shotgun (WGS) entry which is preliminary data.</text>
</comment>
<evidence type="ECO:0000313" key="2">
    <source>
        <dbReference type="Proteomes" id="UP000448943"/>
    </source>
</evidence>
<dbReference type="InterPro" id="IPR006944">
    <property type="entry name" value="Phage/GTA_portal"/>
</dbReference>
<keyword evidence="2" id="KW-1185">Reference proteome</keyword>
<gene>
    <name evidence="1" type="ORF">ERL59_00690</name>
</gene>
<dbReference type="Proteomes" id="UP000448943">
    <property type="component" value="Unassembled WGS sequence"/>
</dbReference>
<dbReference type="OrthoDB" id="2491at2"/>
<reference evidence="1 2" key="1">
    <citation type="submission" date="2019-01" db="EMBL/GenBank/DDBJ databases">
        <title>Chengkuizengella sp. nov., isolated from deep-sea sediment of East Pacific Ocean.</title>
        <authorList>
            <person name="Yang J."/>
            <person name="Lai Q."/>
            <person name="Shao Z."/>
        </authorList>
    </citation>
    <scope>NUCLEOTIDE SEQUENCE [LARGE SCALE GENOMIC DNA]</scope>
    <source>
        <strain evidence="1 2">YPA3-1-1</strain>
    </source>
</reference>
<proteinExistence type="predicted"/>
<dbReference type="Pfam" id="PF04860">
    <property type="entry name" value="Phage_portal"/>
    <property type="match status" value="1"/>
</dbReference>
<feature type="non-terminal residue" evidence="1">
    <location>
        <position position="124"/>
    </location>
</feature>
<evidence type="ECO:0000313" key="1">
    <source>
        <dbReference type="EMBL" id="NBI27485.1"/>
    </source>
</evidence>
<dbReference type="AlphaFoldDB" id="A0A6N9PY00"/>
<name>A0A6N9PY00_9BACL</name>
<dbReference type="EMBL" id="SIJB01000002">
    <property type="protein sequence ID" value="NBI27485.1"/>
    <property type="molecule type" value="Genomic_DNA"/>
</dbReference>